<evidence type="ECO:0000313" key="4">
    <source>
        <dbReference type="Proteomes" id="UP000652231"/>
    </source>
</evidence>
<dbReference type="EMBL" id="BMGK01000005">
    <property type="protein sequence ID" value="GGD92187.1"/>
    <property type="molecule type" value="Genomic_DNA"/>
</dbReference>
<dbReference type="RefSeq" id="WP_188441140.1">
    <property type="nucleotide sequence ID" value="NZ_BMGK01000005.1"/>
</dbReference>
<accession>A0A8J2VAM4</accession>
<reference evidence="3" key="2">
    <citation type="submission" date="2020-09" db="EMBL/GenBank/DDBJ databases">
        <authorList>
            <person name="Sun Q."/>
            <person name="Zhou Y."/>
        </authorList>
    </citation>
    <scope>NUCLEOTIDE SEQUENCE</scope>
    <source>
        <strain evidence="3">CGMCC 1.12924</strain>
    </source>
</reference>
<sequence length="728" mass="78968">MRPNYSHPNSAFRFLYLLIFFTILNVNAQNQGKIWYFGANAGLDFNTTPPTALLDGQLNTLEGAASISDENGELLFYTDGLGIYTKNHTLMPNGVNGLGGDFSSSQSALIIPHPGNESQYILFAVSAYTVSNVAYSVIDMDLNNGLGDVVQGMKAISVLNGTGEYLQATKSADGTFWWVLTHKSGSSKYYAYKLTAAGVDIENPVISNTGSSTSGFGDIGFIKFSNSGNKIVRTGYISNIFDVSDFDPGSGVVSNTLMFSSPSAYGAEFSPNGQFLYIAAYGPQGVNQFDLQGGTTMSEIAATQYNYSNLANGTLLSAPDGKIYSSRHGATALDVIHFPNLPEAQANYEQNAVNLGGKTAQLGLINIVADFVSQGPPQLSDLNAFSISEDEAQLSVEINSDGGASITQRGFEFGTSPSNLQEYLVSGETGNMQLAFENLMPNTQYFYTAFAENNHGRTTLEVQNFITLNEIDDTPPVAICVESLTVQLDEFGMATIDESMIDNGSFDDVEIDSIVLDVYEFTCNELGEQLVMLTVTDTSGNSSTCTTTVIVEDNQAPVIEYSENQNFQFIIEAPQYTLPNFFEEGIFLASDACTDPLSNLNQSPEPHTILLSGIHQITLTAADDSNNVSNYTFEIEIGQTLSNVENDAFENLYLYPNPARNVTNINKPSGLEINSVDIYEINGRLVKTILFKNISENNTLDISNLASATYLVVLKNDFDQTVKQLIVK</sequence>
<comment type="caution">
    <text evidence="3">The sequence shown here is derived from an EMBL/GenBank/DDBJ whole genome shotgun (WGS) entry which is preliminary data.</text>
</comment>
<evidence type="ECO:0000259" key="2">
    <source>
        <dbReference type="PROSITE" id="PS50853"/>
    </source>
</evidence>
<evidence type="ECO:0000313" key="3">
    <source>
        <dbReference type="EMBL" id="GGD92187.1"/>
    </source>
</evidence>
<dbReference type="Gene3D" id="2.130.10.10">
    <property type="entry name" value="YVTN repeat-like/Quinoprotein amine dehydrogenase"/>
    <property type="match status" value="1"/>
</dbReference>
<gene>
    <name evidence="3" type="ORF">GCM10011312_14960</name>
</gene>
<organism evidence="3 4">
    <name type="scientific">Planktosalinus lacus</name>
    <dbReference type="NCBI Taxonomy" id="1526573"/>
    <lineage>
        <taxon>Bacteria</taxon>
        <taxon>Pseudomonadati</taxon>
        <taxon>Bacteroidota</taxon>
        <taxon>Flavobacteriia</taxon>
        <taxon>Flavobacteriales</taxon>
        <taxon>Flavobacteriaceae</taxon>
        <taxon>Planktosalinus</taxon>
    </lineage>
</organism>
<dbReference type="InterPro" id="IPR015943">
    <property type="entry name" value="WD40/YVTN_repeat-like_dom_sf"/>
</dbReference>
<reference evidence="3" key="1">
    <citation type="journal article" date="2014" name="Int. J. Syst. Evol. Microbiol.">
        <title>Complete genome sequence of Corynebacterium casei LMG S-19264T (=DSM 44701T), isolated from a smear-ripened cheese.</title>
        <authorList>
            <consortium name="US DOE Joint Genome Institute (JGI-PGF)"/>
            <person name="Walter F."/>
            <person name="Albersmeier A."/>
            <person name="Kalinowski J."/>
            <person name="Ruckert C."/>
        </authorList>
    </citation>
    <scope>NUCLEOTIDE SEQUENCE</scope>
    <source>
        <strain evidence="3">CGMCC 1.12924</strain>
    </source>
</reference>
<dbReference type="NCBIfam" id="TIGR04183">
    <property type="entry name" value="Por_Secre_tail"/>
    <property type="match status" value="1"/>
</dbReference>
<dbReference type="InterPro" id="IPR036116">
    <property type="entry name" value="FN3_sf"/>
</dbReference>
<dbReference type="SUPFAM" id="SSF49265">
    <property type="entry name" value="Fibronectin type III"/>
    <property type="match status" value="1"/>
</dbReference>
<dbReference type="AlphaFoldDB" id="A0A8J2VAM4"/>
<protein>
    <recommendedName>
        <fullName evidence="2">Fibronectin type-III domain-containing protein</fullName>
    </recommendedName>
</protein>
<feature type="domain" description="Fibronectin type-III" evidence="2">
    <location>
        <begin position="378"/>
        <end position="470"/>
    </location>
</feature>
<keyword evidence="4" id="KW-1185">Reference proteome</keyword>
<evidence type="ECO:0000256" key="1">
    <source>
        <dbReference type="ARBA" id="ARBA00022729"/>
    </source>
</evidence>
<dbReference type="Pfam" id="PF18962">
    <property type="entry name" value="Por_Secre_tail"/>
    <property type="match status" value="1"/>
</dbReference>
<name>A0A8J2VAM4_9FLAO</name>
<dbReference type="SUPFAM" id="SSF82171">
    <property type="entry name" value="DPP6 N-terminal domain-like"/>
    <property type="match status" value="1"/>
</dbReference>
<dbReference type="InterPro" id="IPR026444">
    <property type="entry name" value="Secre_tail"/>
</dbReference>
<dbReference type="PROSITE" id="PS50853">
    <property type="entry name" value="FN3"/>
    <property type="match status" value="1"/>
</dbReference>
<keyword evidence="1" id="KW-0732">Signal</keyword>
<dbReference type="InterPro" id="IPR003961">
    <property type="entry name" value="FN3_dom"/>
</dbReference>
<proteinExistence type="predicted"/>
<dbReference type="Proteomes" id="UP000652231">
    <property type="component" value="Unassembled WGS sequence"/>
</dbReference>